<keyword evidence="4" id="KW-1185">Reference proteome</keyword>
<dbReference type="Pfam" id="PF00929">
    <property type="entry name" value="RNase_T"/>
    <property type="match status" value="1"/>
</dbReference>
<feature type="domain" description="Exonuclease" evidence="2">
    <location>
        <begin position="1"/>
        <end position="161"/>
    </location>
</feature>
<dbReference type="GO" id="GO:0004527">
    <property type="term" value="F:exonuclease activity"/>
    <property type="evidence" value="ECO:0007669"/>
    <property type="project" value="UniProtKB-KW"/>
</dbReference>
<reference evidence="4" key="1">
    <citation type="journal article" date="2019" name="Int. J. Syst. Evol. Microbiol.">
        <title>The Global Catalogue of Microorganisms (GCM) 10K type strain sequencing project: providing services to taxonomists for standard genome sequencing and annotation.</title>
        <authorList>
            <consortium name="The Broad Institute Genomics Platform"/>
            <consortium name="The Broad Institute Genome Sequencing Center for Infectious Disease"/>
            <person name="Wu L."/>
            <person name="Ma J."/>
        </authorList>
    </citation>
    <scope>NUCLEOTIDE SEQUENCE [LARGE SCALE GENOMIC DNA]</scope>
    <source>
        <strain evidence="4">CGMCC 4.7246</strain>
    </source>
</reference>
<dbReference type="PANTHER" id="PTHR30231:SF37">
    <property type="entry name" value="EXODEOXYRIBONUCLEASE 10"/>
    <property type="match status" value="1"/>
</dbReference>
<dbReference type="PANTHER" id="PTHR30231">
    <property type="entry name" value="DNA POLYMERASE III SUBUNIT EPSILON"/>
    <property type="match status" value="1"/>
</dbReference>
<comment type="caution">
    <text evidence="3">The sequence shown here is derived from an EMBL/GenBank/DDBJ whole genome shotgun (WGS) entry which is preliminary data.</text>
</comment>
<dbReference type="InterPro" id="IPR013520">
    <property type="entry name" value="Ribonucl_H"/>
</dbReference>
<dbReference type="Proteomes" id="UP001596220">
    <property type="component" value="Unassembled WGS sequence"/>
</dbReference>
<dbReference type="Gene3D" id="3.30.420.10">
    <property type="entry name" value="Ribonuclease H-like superfamily/Ribonuclease H"/>
    <property type="match status" value="1"/>
</dbReference>
<sequence length="276" mass="29753">MVLDTELTDFTGRVVEIAVLAVDGTVLLSTLVDPEGAPINPRAQRQHGISAAVLAGAPTMARVWPRLEEVLRDRAVIAWNAPFDQARLRAEHELVMGGAALPAWLARRWECAMRRHAAWVGEPNSRGSGYRNHRLEGGHRAEGDCRAVLDRLRQMASAAPGGTRPAASAGGAGRNPDLHAIHELWPRFLGEVRGRSRSAEAMLTNAEPLLVADRTLVVRHPSAPLNRRLAQDRCAATLDEALSAVLGHGWTVRVQPHDARQSGTTTPVRAAEPGGA</sequence>
<accession>A0ABW1P631</accession>
<keyword evidence="3" id="KW-0269">Exonuclease</keyword>
<dbReference type="SUPFAM" id="SSF53098">
    <property type="entry name" value="Ribonuclease H-like"/>
    <property type="match status" value="1"/>
</dbReference>
<keyword evidence="3" id="KW-0540">Nuclease</keyword>
<evidence type="ECO:0000313" key="4">
    <source>
        <dbReference type="Proteomes" id="UP001596220"/>
    </source>
</evidence>
<name>A0ABW1P631_9PSEU</name>
<protein>
    <submittedName>
        <fullName evidence="3">Exonuclease domain-containing protein</fullName>
    </submittedName>
</protein>
<evidence type="ECO:0000313" key="3">
    <source>
        <dbReference type="EMBL" id="MFC6090686.1"/>
    </source>
</evidence>
<organism evidence="3 4">
    <name type="scientific">Saccharothrix lopnurensis</name>
    <dbReference type="NCBI Taxonomy" id="1670621"/>
    <lineage>
        <taxon>Bacteria</taxon>
        <taxon>Bacillati</taxon>
        <taxon>Actinomycetota</taxon>
        <taxon>Actinomycetes</taxon>
        <taxon>Pseudonocardiales</taxon>
        <taxon>Pseudonocardiaceae</taxon>
        <taxon>Saccharothrix</taxon>
    </lineage>
</organism>
<gene>
    <name evidence="3" type="ORF">ACFP3R_15500</name>
</gene>
<dbReference type="Pfam" id="PF20964">
    <property type="entry name" value="DnaX_C"/>
    <property type="match status" value="1"/>
</dbReference>
<dbReference type="SMART" id="SM00479">
    <property type="entry name" value="EXOIII"/>
    <property type="match status" value="1"/>
</dbReference>
<evidence type="ECO:0000256" key="1">
    <source>
        <dbReference type="SAM" id="MobiDB-lite"/>
    </source>
</evidence>
<dbReference type="RefSeq" id="WP_380636815.1">
    <property type="nucleotide sequence ID" value="NZ_JBHSQO010000013.1"/>
</dbReference>
<dbReference type="InterPro" id="IPR012337">
    <property type="entry name" value="RNaseH-like_sf"/>
</dbReference>
<dbReference type="CDD" id="cd06127">
    <property type="entry name" value="DEDDh"/>
    <property type="match status" value="1"/>
</dbReference>
<keyword evidence="3" id="KW-0378">Hydrolase</keyword>
<evidence type="ECO:0000259" key="2">
    <source>
        <dbReference type="SMART" id="SM00479"/>
    </source>
</evidence>
<dbReference type="InterPro" id="IPR036397">
    <property type="entry name" value="RNaseH_sf"/>
</dbReference>
<dbReference type="EMBL" id="JBHSQO010000013">
    <property type="protein sequence ID" value="MFC6090686.1"/>
    <property type="molecule type" value="Genomic_DNA"/>
</dbReference>
<proteinExistence type="predicted"/>
<feature type="region of interest" description="Disordered" evidence="1">
    <location>
        <begin position="256"/>
        <end position="276"/>
    </location>
</feature>
<dbReference type="InterPro" id="IPR048448">
    <property type="entry name" value="DnaX-like_C"/>
</dbReference>